<proteinExistence type="predicted"/>
<dbReference type="InterPro" id="IPR000905">
    <property type="entry name" value="Gcp-like_dom"/>
</dbReference>
<dbReference type="NCBIfam" id="TIGR03725">
    <property type="entry name" value="T6A_YeaZ"/>
    <property type="match status" value="1"/>
</dbReference>
<dbReference type="Gene3D" id="3.30.420.40">
    <property type="match status" value="2"/>
</dbReference>
<dbReference type="PANTHER" id="PTHR11735:SF11">
    <property type="entry name" value="TRNA THREONYLCARBAMOYLADENOSINE BIOSYNTHESIS PROTEIN TSAB"/>
    <property type="match status" value="1"/>
</dbReference>
<evidence type="ECO:0000313" key="3">
    <source>
        <dbReference type="Proteomes" id="UP000746471"/>
    </source>
</evidence>
<dbReference type="GO" id="GO:0061711">
    <property type="term" value="F:tRNA N(6)-L-threonylcarbamoyladenine synthase activity"/>
    <property type="evidence" value="ECO:0007669"/>
    <property type="project" value="UniProtKB-EC"/>
</dbReference>
<organism evidence="2 3">
    <name type="scientific">Fusibacter paucivorans</name>
    <dbReference type="NCBI Taxonomy" id="76009"/>
    <lineage>
        <taxon>Bacteria</taxon>
        <taxon>Bacillati</taxon>
        <taxon>Bacillota</taxon>
        <taxon>Clostridia</taxon>
        <taxon>Eubacteriales</taxon>
        <taxon>Eubacteriales Family XII. Incertae Sedis</taxon>
        <taxon>Fusibacter</taxon>
    </lineage>
</organism>
<sequence>MKLLGIDTSTQTASVAIFENGNILGEMLLNTPLTHSQKLMPMVESLMAQLSLKIKDLDGYYVTTGPGSFTGVRIGVSTVKAFAQAHQKPIVTMSSTALLALGNLQHEGIIVSLLDAKRENVYGGIYRSDGTELETVYEGIATLAEVHQMLETDFSAERILIVGEATSIYPDFFDTMISMWNKNNYLFGKQRHNIINATSFCHLAFETAEHHTYLDITANYMKKSQAERDLK</sequence>
<name>A0ABS5PN31_9FIRM</name>
<keyword evidence="2" id="KW-0012">Acyltransferase</keyword>
<dbReference type="PANTHER" id="PTHR11735">
    <property type="entry name" value="TRNA N6-ADENOSINE THREONYLCARBAMOYLTRANSFERASE"/>
    <property type="match status" value="1"/>
</dbReference>
<reference evidence="2 3" key="1">
    <citation type="submission" date="2021-05" db="EMBL/GenBank/DDBJ databases">
        <title>Fusibacter ferrireducens sp. nov., an anaerobic, sulfur- and Fe-reducing bacterium isolated from the mangrove sediment.</title>
        <authorList>
            <person name="Qiu D."/>
        </authorList>
    </citation>
    <scope>NUCLEOTIDE SEQUENCE [LARGE SCALE GENOMIC DNA]</scope>
    <source>
        <strain evidence="2 3">DSM 12116</strain>
    </source>
</reference>
<dbReference type="RefSeq" id="WP_213235559.1">
    <property type="nucleotide sequence ID" value="NZ_JAHBCL010000005.1"/>
</dbReference>
<dbReference type="Proteomes" id="UP000746471">
    <property type="component" value="Unassembled WGS sequence"/>
</dbReference>
<gene>
    <name evidence="2" type="primary">tsaB</name>
    <name evidence="2" type="ORF">KHM83_03665</name>
</gene>
<accession>A0ABS5PN31</accession>
<comment type="caution">
    <text evidence="2">The sequence shown here is derived from an EMBL/GenBank/DDBJ whole genome shotgun (WGS) entry which is preliminary data.</text>
</comment>
<feature type="domain" description="Gcp-like" evidence="1">
    <location>
        <begin position="34"/>
        <end position="172"/>
    </location>
</feature>
<keyword evidence="2" id="KW-0808">Transferase</keyword>
<dbReference type="InterPro" id="IPR043129">
    <property type="entry name" value="ATPase_NBD"/>
</dbReference>
<protein>
    <submittedName>
        <fullName evidence="2">tRNA (Adenosine(37)-N6)-threonylcarbamoyltransferase complex dimerization subunit type 1 TsaB</fullName>
        <ecNumber evidence="2">2.3.1.234</ecNumber>
    </submittedName>
</protein>
<evidence type="ECO:0000259" key="1">
    <source>
        <dbReference type="Pfam" id="PF00814"/>
    </source>
</evidence>
<keyword evidence="3" id="KW-1185">Reference proteome</keyword>
<dbReference type="SUPFAM" id="SSF53067">
    <property type="entry name" value="Actin-like ATPase domain"/>
    <property type="match status" value="2"/>
</dbReference>
<dbReference type="EC" id="2.3.1.234" evidence="2"/>
<dbReference type="CDD" id="cd24032">
    <property type="entry name" value="ASKHA_NBD_TsaB"/>
    <property type="match status" value="1"/>
</dbReference>
<evidence type="ECO:0000313" key="2">
    <source>
        <dbReference type="EMBL" id="MBS7525771.1"/>
    </source>
</evidence>
<dbReference type="InterPro" id="IPR022496">
    <property type="entry name" value="T6A_TsaB"/>
</dbReference>
<dbReference type="Pfam" id="PF00814">
    <property type="entry name" value="TsaD"/>
    <property type="match status" value="1"/>
</dbReference>
<dbReference type="EMBL" id="JAHBCL010000005">
    <property type="protein sequence ID" value="MBS7525771.1"/>
    <property type="molecule type" value="Genomic_DNA"/>
</dbReference>